<feature type="region of interest" description="Disordered" evidence="1">
    <location>
        <begin position="87"/>
        <end position="124"/>
    </location>
</feature>
<name>A0AAE1LC25_9NEOP</name>
<dbReference type="Proteomes" id="UP001219518">
    <property type="component" value="Unassembled WGS sequence"/>
</dbReference>
<evidence type="ECO:0000313" key="2">
    <source>
        <dbReference type="EMBL" id="KAK3914133.1"/>
    </source>
</evidence>
<sequence>MEQDFTSNSQNLPRLINLLESLLIATQHAKIGIEAHLHEAKNLLHGWELPCNEVISTTPSCQCAENQKHQLMAFLEKVDKAVKYSQSVREGRTDVKSPWMDDAANNTQKGDMKKSTSRETPPQRIGFGHFRERFLKGRLSNGTLKKASCKNSGSENEVHGKVESEHSVHCPLHSSSLPEISQKSKNINTVGLAEALDVKGIPPELVTVLKSVHQYINRLRTTTLKNRAESSFLRHLNSVNERRWENFPSNGLINGLKAVTPKGCHRGNPMFQEDQITSQTSSLVENGLPYFGIWNNAVCSLFSVHALCVQYQNEDIWTLLQSRMQQLQLSQAEWQVCNILSHNPLLTNPELDFKAAPLYLKAATALCHLTSLNLPVLVKTYRS</sequence>
<protein>
    <submittedName>
        <fullName evidence="2">Cell death protein 3</fullName>
    </submittedName>
</protein>
<organism evidence="2 3">
    <name type="scientific">Frankliniella fusca</name>
    <dbReference type="NCBI Taxonomy" id="407009"/>
    <lineage>
        <taxon>Eukaryota</taxon>
        <taxon>Metazoa</taxon>
        <taxon>Ecdysozoa</taxon>
        <taxon>Arthropoda</taxon>
        <taxon>Hexapoda</taxon>
        <taxon>Insecta</taxon>
        <taxon>Pterygota</taxon>
        <taxon>Neoptera</taxon>
        <taxon>Paraneoptera</taxon>
        <taxon>Thysanoptera</taxon>
        <taxon>Terebrantia</taxon>
        <taxon>Thripoidea</taxon>
        <taxon>Thripidae</taxon>
        <taxon>Frankliniella</taxon>
    </lineage>
</organism>
<proteinExistence type="predicted"/>
<dbReference type="EMBL" id="JAHWGI010000352">
    <property type="protein sequence ID" value="KAK3914133.1"/>
    <property type="molecule type" value="Genomic_DNA"/>
</dbReference>
<evidence type="ECO:0000313" key="3">
    <source>
        <dbReference type="Proteomes" id="UP001219518"/>
    </source>
</evidence>
<evidence type="ECO:0000256" key="1">
    <source>
        <dbReference type="SAM" id="MobiDB-lite"/>
    </source>
</evidence>
<keyword evidence="3" id="KW-1185">Reference proteome</keyword>
<reference evidence="2" key="2">
    <citation type="journal article" date="2023" name="BMC Genomics">
        <title>Pest status, molecular evolution, and epigenetic factors derived from the genome assembly of Frankliniella fusca, a thysanopteran phytovirus vector.</title>
        <authorList>
            <person name="Catto M.A."/>
            <person name="Labadie P.E."/>
            <person name="Jacobson A.L."/>
            <person name="Kennedy G.G."/>
            <person name="Srinivasan R."/>
            <person name="Hunt B.G."/>
        </authorList>
    </citation>
    <scope>NUCLEOTIDE SEQUENCE</scope>
    <source>
        <strain evidence="2">PL_HMW_Pooled</strain>
    </source>
</reference>
<reference evidence="2" key="1">
    <citation type="submission" date="2021-07" db="EMBL/GenBank/DDBJ databases">
        <authorList>
            <person name="Catto M.A."/>
            <person name="Jacobson A."/>
            <person name="Kennedy G."/>
            <person name="Labadie P."/>
            <person name="Hunt B.G."/>
            <person name="Srinivasan R."/>
        </authorList>
    </citation>
    <scope>NUCLEOTIDE SEQUENCE</scope>
    <source>
        <strain evidence="2">PL_HMW_Pooled</strain>
        <tissue evidence="2">Head</tissue>
    </source>
</reference>
<dbReference type="AlphaFoldDB" id="A0AAE1LC25"/>
<comment type="caution">
    <text evidence="2">The sequence shown here is derived from an EMBL/GenBank/DDBJ whole genome shotgun (WGS) entry which is preliminary data.</text>
</comment>
<accession>A0AAE1LC25</accession>
<gene>
    <name evidence="2" type="ORF">KUF71_023546</name>
</gene>